<sequence length="265" mass="28745">MKIYRLIQKIAIVTLVIFSASAIAQEVSGMDKPSTAAKKLPKVIVFDVNETLLDLESMRASVGKALENRAELLPLWFSTMLHNSLVTTVTGDYHDFGKIGVASLMMVAKNNGIELSEGEAKTAIVTPLLSLPPHPDVVPGLKSLNKQGFKLVSLTNSSNNGVKTQFENAGLTHFFQARYSIEDIQIYKPDLRAYRWALAQLGVQPDEALMVAAHGWDVAGAKAAGMQTAFIARPGKALYPLAPAPDYVVDNVTELAEILQQAKGR</sequence>
<keyword evidence="2 3" id="KW-0378">Hydrolase</keyword>
<comment type="function">
    <text evidence="3">Catalyzes the hydrolytic dehalogenation of small (S)-2-haloalkanoic acids to yield the corresponding (R)-2-hydroxyalkanoic acids.</text>
</comment>
<keyword evidence="6" id="KW-1185">Reference proteome</keyword>
<keyword evidence="4" id="KW-0732">Signal</keyword>
<dbReference type="InterPro" id="IPR051540">
    <property type="entry name" value="S-2-haloacid_dehalogenase"/>
</dbReference>
<dbReference type="NCBIfam" id="TIGR01428">
    <property type="entry name" value="HAD_type_II"/>
    <property type="match status" value="1"/>
</dbReference>
<evidence type="ECO:0000313" key="6">
    <source>
        <dbReference type="Proteomes" id="UP001205566"/>
    </source>
</evidence>
<protein>
    <recommendedName>
        <fullName evidence="3">(S)-2-haloacid dehalogenase</fullName>
        <ecNumber evidence="3">3.8.1.2</ecNumber>
    </recommendedName>
    <alternativeName>
        <fullName evidence="3">2-haloalkanoic acid dehalogenase</fullName>
    </alternativeName>
    <alternativeName>
        <fullName evidence="3">Halocarboxylic acid halidohydrolase</fullName>
    </alternativeName>
    <alternativeName>
        <fullName evidence="3">L-2-haloacid dehalogenase</fullName>
    </alternativeName>
</protein>
<evidence type="ECO:0000256" key="1">
    <source>
        <dbReference type="ARBA" id="ARBA00008106"/>
    </source>
</evidence>
<dbReference type="Pfam" id="PF00702">
    <property type="entry name" value="Hydrolase"/>
    <property type="match status" value="1"/>
</dbReference>
<dbReference type="Gene3D" id="3.40.50.1000">
    <property type="entry name" value="HAD superfamily/HAD-like"/>
    <property type="match status" value="1"/>
</dbReference>
<dbReference type="EC" id="3.8.1.2" evidence="3"/>
<dbReference type="InterPro" id="IPR023214">
    <property type="entry name" value="HAD_sf"/>
</dbReference>
<evidence type="ECO:0000256" key="4">
    <source>
        <dbReference type="SAM" id="SignalP"/>
    </source>
</evidence>
<dbReference type="InterPro" id="IPR006439">
    <property type="entry name" value="HAD-SF_hydro_IA"/>
</dbReference>
<gene>
    <name evidence="5" type="ORF">HXX02_12675</name>
</gene>
<evidence type="ECO:0000313" key="5">
    <source>
        <dbReference type="EMBL" id="MCQ3830303.1"/>
    </source>
</evidence>
<dbReference type="PANTHER" id="PTHR43316:SF3">
    <property type="entry name" value="HALOACID DEHALOGENASE, TYPE II (AFU_ORTHOLOGUE AFUA_2G07750)-RELATED"/>
    <property type="match status" value="1"/>
</dbReference>
<dbReference type="SFLD" id="SFLDG01129">
    <property type="entry name" value="C1.5:_HAD__Beta-PGM__Phosphata"/>
    <property type="match status" value="1"/>
</dbReference>
<dbReference type="InterPro" id="IPR006328">
    <property type="entry name" value="2-HAD"/>
</dbReference>
<dbReference type="InterPro" id="IPR036412">
    <property type="entry name" value="HAD-like_sf"/>
</dbReference>
<evidence type="ECO:0000256" key="2">
    <source>
        <dbReference type="ARBA" id="ARBA00022801"/>
    </source>
</evidence>
<dbReference type="Proteomes" id="UP001205566">
    <property type="component" value="Unassembled WGS sequence"/>
</dbReference>
<reference evidence="5" key="1">
    <citation type="thesis" date="2020" institute="Technische Universitat Dresden" country="Dresden, Germany">
        <title>The Agarolytic System of Microbulbifer elongatus PORT2, Isolated from Batu Karas, Pangandaran West Java Indonesia.</title>
        <authorList>
            <person name="Anggraeni S.R."/>
        </authorList>
    </citation>
    <scope>NUCLEOTIDE SEQUENCE</scope>
    <source>
        <strain evidence="5">PORT2</strain>
    </source>
</reference>
<accession>A0ABT1P2F3</accession>
<dbReference type="SUPFAM" id="SSF56784">
    <property type="entry name" value="HAD-like"/>
    <property type="match status" value="1"/>
</dbReference>
<comment type="caution">
    <text evidence="5">The sequence shown here is derived from an EMBL/GenBank/DDBJ whole genome shotgun (WGS) entry which is preliminary data.</text>
</comment>
<dbReference type="PANTHER" id="PTHR43316">
    <property type="entry name" value="HYDROLASE, HALOACID DELAHOGENASE-RELATED"/>
    <property type="match status" value="1"/>
</dbReference>
<feature type="chain" id="PRO_5047490049" description="(S)-2-haloacid dehalogenase" evidence="4">
    <location>
        <begin position="25"/>
        <end position="265"/>
    </location>
</feature>
<organism evidence="5 6">
    <name type="scientific">Microbulbifer elongatus</name>
    <dbReference type="NCBI Taxonomy" id="86173"/>
    <lineage>
        <taxon>Bacteria</taxon>
        <taxon>Pseudomonadati</taxon>
        <taxon>Pseudomonadota</taxon>
        <taxon>Gammaproteobacteria</taxon>
        <taxon>Cellvibrionales</taxon>
        <taxon>Microbulbiferaceae</taxon>
        <taxon>Microbulbifer</taxon>
    </lineage>
</organism>
<dbReference type="NCBIfam" id="TIGR01493">
    <property type="entry name" value="HAD-SF-IA-v2"/>
    <property type="match status" value="1"/>
</dbReference>
<dbReference type="SFLD" id="SFLDS00003">
    <property type="entry name" value="Haloacid_Dehalogenase"/>
    <property type="match status" value="1"/>
</dbReference>
<evidence type="ECO:0000256" key="3">
    <source>
        <dbReference type="RuleBase" id="RU368077"/>
    </source>
</evidence>
<comment type="catalytic activity">
    <reaction evidence="3">
        <text>an (S)-2-haloacid + H2O = a (2R)-2-hydroxycarboxylate + a halide anion + H(+)</text>
        <dbReference type="Rhea" id="RHEA:11192"/>
        <dbReference type="ChEBI" id="CHEBI:15377"/>
        <dbReference type="ChEBI" id="CHEBI:15378"/>
        <dbReference type="ChEBI" id="CHEBI:16042"/>
        <dbReference type="ChEBI" id="CHEBI:58314"/>
        <dbReference type="ChEBI" id="CHEBI:137405"/>
        <dbReference type="EC" id="3.8.1.2"/>
    </reaction>
</comment>
<feature type="signal peptide" evidence="4">
    <location>
        <begin position="1"/>
        <end position="24"/>
    </location>
</feature>
<proteinExistence type="inferred from homology"/>
<name>A0ABT1P2F3_9GAMM</name>
<comment type="similarity">
    <text evidence="1 3">Belongs to the HAD-like hydrolase superfamily. S-2-haloalkanoic acid dehalogenase family.</text>
</comment>
<dbReference type="Gene3D" id="1.10.150.240">
    <property type="entry name" value="Putative phosphatase, domain 2"/>
    <property type="match status" value="1"/>
</dbReference>
<dbReference type="InterPro" id="IPR023198">
    <property type="entry name" value="PGP-like_dom2"/>
</dbReference>
<dbReference type="CDD" id="cd02588">
    <property type="entry name" value="HAD_L2-DEX"/>
    <property type="match status" value="1"/>
</dbReference>
<dbReference type="PRINTS" id="PR00413">
    <property type="entry name" value="HADHALOGNASE"/>
</dbReference>
<dbReference type="EMBL" id="JACASI010000033">
    <property type="protein sequence ID" value="MCQ3830303.1"/>
    <property type="molecule type" value="Genomic_DNA"/>
</dbReference>